<evidence type="ECO:0000256" key="2">
    <source>
        <dbReference type="ARBA" id="ARBA00022771"/>
    </source>
</evidence>
<keyword evidence="2 4" id="KW-0863">Zinc-finger</keyword>
<feature type="compositionally biased region" description="Low complexity" evidence="5">
    <location>
        <begin position="861"/>
        <end position="876"/>
    </location>
</feature>
<evidence type="ECO:0000259" key="6">
    <source>
        <dbReference type="PROSITE" id="PS50966"/>
    </source>
</evidence>
<dbReference type="InterPro" id="IPR004332">
    <property type="entry name" value="Transposase_MuDR"/>
</dbReference>
<dbReference type="GO" id="GO:0008270">
    <property type="term" value="F:zinc ion binding"/>
    <property type="evidence" value="ECO:0007669"/>
    <property type="project" value="UniProtKB-KW"/>
</dbReference>
<dbReference type="OrthoDB" id="1852000at2759"/>
<dbReference type="PROSITE" id="PS50966">
    <property type="entry name" value="ZF_SWIM"/>
    <property type="match status" value="1"/>
</dbReference>
<evidence type="ECO:0000313" key="7">
    <source>
        <dbReference type="EMBL" id="CAA0817454.1"/>
    </source>
</evidence>
<dbReference type="EMBL" id="CACSLK010015970">
    <property type="protein sequence ID" value="CAA0817454.1"/>
    <property type="molecule type" value="Genomic_DNA"/>
</dbReference>
<organism evidence="7 8">
    <name type="scientific">Striga hermonthica</name>
    <name type="common">Purple witchweed</name>
    <name type="synonym">Buchnera hermonthica</name>
    <dbReference type="NCBI Taxonomy" id="68872"/>
    <lineage>
        <taxon>Eukaryota</taxon>
        <taxon>Viridiplantae</taxon>
        <taxon>Streptophyta</taxon>
        <taxon>Embryophyta</taxon>
        <taxon>Tracheophyta</taxon>
        <taxon>Spermatophyta</taxon>
        <taxon>Magnoliopsida</taxon>
        <taxon>eudicotyledons</taxon>
        <taxon>Gunneridae</taxon>
        <taxon>Pentapetalae</taxon>
        <taxon>asterids</taxon>
        <taxon>lamiids</taxon>
        <taxon>Lamiales</taxon>
        <taxon>Orobanchaceae</taxon>
        <taxon>Buchnereae</taxon>
        <taxon>Striga</taxon>
    </lineage>
</organism>
<dbReference type="SMART" id="SM00575">
    <property type="entry name" value="ZnF_PMZ"/>
    <property type="match status" value="1"/>
</dbReference>
<evidence type="ECO:0000256" key="3">
    <source>
        <dbReference type="ARBA" id="ARBA00022833"/>
    </source>
</evidence>
<dbReference type="Pfam" id="PF10551">
    <property type="entry name" value="MULE"/>
    <property type="match status" value="1"/>
</dbReference>
<dbReference type="InterPro" id="IPR007527">
    <property type="entry name" value="Znf_SWIM"/>
</dbReference>
<keyword evidence="8" id="KW-1185">Reference proteome</keyword>
<comment type="caution">
    <text evidence="7">The sequence shown here is derived from an EMBL/GenBank/DDBJ whole genome shotgun (WGS) entry which is preliminary data.</text>
</comment>
<dbReference type="Pfam" id="PF04434">
    <property type="entry name" value="SWIM"/>
    <property type="match status" value="1"/>
</dbReference>
<dbReference type="AlphaFoldDB" id="A0A9N7MZ04"/>
<feature type="region of interest" description="Disordered" evidence="5">
    <location>
        <begin position="808"/>
        <end position="846"/>
    </location>
</feature>
<dbReference type="PANTHER" id="PTHR31973">
    <property type="entry name" value="POLYPROTEIN, PUTATIVE-RELATED"/>
    <property type="match status" value="1"/>
</dbReference>
<dbReference type="Proteomes" id="UP001153555">
    <property type="component" value="Unassembled WGS sequence"/>
</dbReference>
<accession>A0A9N7MZ04</accession>
<sequence>MDQNSSYRFAARVGAFVRLTEDSKREYCDAFNIAKILDRDTTNWNDLVLDMGSEIKIESKHKLRVTYWDNISRSYEEIDSDDKLLHAIDMYWEIRRLSVQVRVMIKDDFCLELDIGRQQDMPTVLHGNTNAPANQLIVQPSLEIASSVVEPLVQNNPQVNWVDDDVEYVGLDDEDRYKSLLSDSLDAELDGRDDVEDDERVNLEDDLLVEDARDCETIVHATDLENPRIEVGVTFADGDTFKKAIRQYAVKGEYEIAAPYSESTRYRGYCKAERCKWRIHASQLQDGKTWKIKRIPNEHNCQSTGQVEQNCMATNRWIRDRVLGWLAKDPTIGATELRKKLQEQYRLQLSYYVVWDGRHMALEQLKGKWDDSFEYAFSFKAEVEKTNPGSLVDIEYEQVGKKKRFTRMFVALKACVDGFLNGCRPFLGVDSTHLTGKWKGQLASATAIDGHNWMFPVCYGVFGSETTQNWSWFFRRLQQAIGSPPGLVISTDAGKGIDSAVTEVFKNGVEHRECMRHLVANFQKRFRGEVFEKHLWPACRAFQKHRFEEHYNLMYEACPEAMKWIHDNHKHLWTRHLFSEASKCDYVTNNIAETFNSWIRDEKSLPVVDLMDRIRQLCMDKMFLRRKIAMKLKDKILPNVMKDLNARSRGLKYVWRYAYKDGGRATEMLGEVEGVTRNLVHWRHTVDLQERKCTCRRWQVTGLPCTHALCLITSIRGCNIEGYVHEYYSVEKFKKAYQKCVKPMADRKQWPHVNLGFKLWPPILKSAAGRPRKRRFKSAAEGGSGKRTTRCKRCKQLGHMEKTCNEYVYDSDAPPPAAPKPKRKRGKKSVTVVPSNAAEPPQELPSYVDPFMTRRLLELEPSTSTRISTSVSTPSPMTRGRKRLLELEDAIEPVGHPVTSPFCVEKGKAKKLQVVRSKKT</sequence>
<keyword evidence="1" id="KW-0479">Metal-binding</keyword>
<dbReference type="InterPro" id="IPR006564">
    <property type="entry name" value="Znf_PMZ"/>
</dbReference>
<feature type="region of interest" description="Disordered" evidence="5">
    <location>
        <begin position="860"/>
        <end position="882"/>
    </location>
</feature>
<evidence type="ECO:0000256" key="5">
    <source>
        <dbReference type="SAM" id="MobiDB-lite"/>
    </source>
</evidence>
<reference evidence="7" key="1">
    <citation type="submission" date="2019-12" db="EMBL/GenBank/DDBJ databases">
        <authorList>
            <person name="Scholes J."/>
        </authorList>
    </citation>
    <scope>NUCLEOTIDE SEQUENCE</scope>
</reference>
<feature type="domain" description="SWIM-type" evidence="6">
    <location>
        <begin position="684"/>
        <end position="716"/>
    </location>
</feature>
<dbReference type="PANTHER" id="PTHR31973:SF195">
    <property type="entry name" value="MUDR FAMILY TRANSPOSASE"/>
    <property type="match status" value="1"/>
</dbReference>
<keyword evidence="3" id="KW-0862">Zinc</keyword>
<dbReference type="Pfam" id="PF03108">
    <property type="entry name" value="DBD_Tnp_Mut"/>
    <property type="match status" value="1"/>
</dbReference>
<evidence type="ECO:0000256" key="1">
    <source>
        <dbReference type="ARBA" id="ARBA00022723"/>
    </source>
</evidence>
<proteinExistence type="predicted"/>
<gene>
    <name evidence="7" type="ORF">SHERM_17031</name>
</gene>
<protein>
    <recommendedName>
        <fullName evidence="6">SWIM-type domain-containing protein</fullName>
    </recommendedName>
</protein>
<feature type="region of interest" description="Disordered" evidence="5">
    <location>
        <begin position="768"/>
        <end position="790"/>
    </location>
</feature>
<dbReference type="InterPro" id="IPR018289">
    <property type="entry name" value="MULE_transposase_dom"/>
</dbReference>
<evidence type="ECO:0000256" key="4">
    <source>
        <dbReference type="PROSITE-ProRule" id="PRU00325"/>
    </source>
</evidence>
<name>A0A9N7MZ04_STRHE</name>
<evidence type="ECO:0000313" key="8">
    <source>
        <dbReference type="Proteomes" id="UP001153555"/>
    </source>
</evidence>